<evidence type="ECO:0000313" key="8">
    <source>
        <dbReference type="Proteomes" id="UP000266327"/>
    </source>
</evidence>
<dbReference type="SUPFAM" id="SSF46626">
    <property type="entry name" value="Cytochrome c"/>
    <property type="match status" value="2"/>
</dbReference>
<keyword evidence="5" id="KW-0732">Signal</keyword>
<dbReference type="RefSeq" id="WP_119784503.1">
    <property type="nucleotide sequence ID" value="NZ_QYUQ01000002.1"/>
</dbReference>
<dbReference type="GO" id="GO:0009055">
    <property type="term" value="F:electron transfer activity"/>
    <property type="evidence" value="ECO:0007669"/>
    <property type="project" value="InterPro"/>
</dbReference>
<dbReference type="GO" id="GO:0046872">
    <property type="term" value="F:metal ion binding"/>
    <property type="evidence" value="ECO:0007669"/>
    <property type="project" value="UniProtKB-KW"/>
</dbReference>
<reference evidence="8" key="1">
    <citation type="submission" date="2018-09" db="EMBL/GenBank/DDBJ databases">
        <authorList>
            <person name="Zhu H."/>
        </authorList>
    </citation>
    <scope>NUCLEOTIDE SEQUENCE [LARGE SCALE GENOMIC DNA]</scope>
    <source>
        <strain evidence="8">K1S02-23</strain>
    </source>
</reference>
<organism evidence="7 8">
    <name type="scientific">Noviherbaspirillum sedimenti</name>
    <dbReference type="NCBI Taxonomy" id="2320865"/>
    <lineage>
        <taxon>Bacteria</taxon>
        <taxon>Pseudomonadati</taxon>
        <taxon>Pseudomonadota</taxon>
        <taxon>Betaproteobacteria</taxon>
        <taxon>Burkholderiales</taxon>
        <taxon>Oxalobacteraceae</taxon>
        <taxon>Noviherbaspirillum</taxon>
    </lineage>
</organism>
<dbReference type="AlphaFoldDB" id="A0A3A3FXY4"/>
<proteinExistence type="predicted"/>
<keyword evidence="8" id="KW-1185">Reference proteome</keyword>
<dbReference type="Gene3D" id="1.10.760.10">
    <property type="entry name" value="Cytochrome c-like domain"/>
    <property type="match status" value="2"/>
</dbReference>
<feature type="chain" id="PRO_5017232811" evidence="5">
    <location>
        <begin position="19"/>
        <end position="251"/>
    </location>
</feature>
<sequence length="251" mass="26701">MKKIFPLLNCFIFACAFAISGGVAIAQPAIPDTIAQRALACAACHGKEGRATSEGFFPRIAGKPAGYLYNQLVNFRDGQRQYPMMTYMVDQMSDAYLKELADYFASQHLPYPPPQAVNVSKEEMERGRQLVLSGDAAKKVPACVACHGQKLTGVAPTIPGLLGLPRDYLNAQFGAWRNKTRRTAAPDCMAEITSRLTPADVSAASAWLASQPVPANSTPAASLPVKLPLPCGSAHGVIVSGNAAQQAGRQP</sequence>
<evidence type="ECO:0000256" key="1">
    <source>
        <dbReference type="ARBA" id="ARBA00022617"/>
    </source>
</evidence>
<evidence type="ECO:0000313" key="7">
    <source>
        <dbReference type="EMBL" id="RJG01053.1"/>
    </source>
</evidence>
<dbReference type="InterPro" id="IPR036909">
    <property type="entry name" value="Cyt_c-like_dom_sf"/>
</dbReference>
<dbReference type="PANTHER" id="PTHR33751:SF11">
    <property type="entry name" value="BLL4483 PROTEIN"/>
    <property type="match status" value="1"/>
</dbReference>
<accession>A0A3A3FXY4</accession>
<evidence type="ECO:0000256" key="4">
    <source>
        <dbReference type="PROSITE-ProRule" id="PRU00433"/>
    </source>
</evidence>
<name>A0A3A3FXY4_9BURK</name>
<dbReference type="PANTHER" id="PTHR33751">
    <property type="entry name" value="CBB3-TYPE CYTOCHROME C OXIDASE SUBUNIT FIXP"/>
    <property type="match status" value="1"/>
</dbReference>
<feature type="domain" description="Cytochrome c" evidence="6">
    <location>
        <begin position="122"/>
        <end position="212"/>
    </location>
</feature>
<dbReference type="Proteomes" id="UP000266327">
    <property type="component" value="Unassembled WGS sequence"/>
</dbReference>
<dbReference type="EMBL" id="QYUQ01000002">
    <property type="protein sequence ID" value="RJG01053.1"/>
    <property type="molecule type" value="Genomic_DNA"/>
</dbReference>
<keyword evidence="1 4" id="KW-0349">Heme</keyword>
<comment type="caution">
    <text evidence="7">The sequence shown here is derived from an EMBL/GenBank/DDBJ whole genome shotgun (WGS) entry which is preliminary data.</text>
</comment>
<dbReference type="GO" id="GO:0020037">
    <property type="term" value="F:heme binding"/>
    <property type="evidence" value="ECO:0007669"/>
    <property type="project" value="InterPro"/>
</dbReference>
<evidence type="ECO:0000259" key="6">
    <source>
        <dbReference type="PROSITE" id="PS51007"/>
    </source>
</evidence>
<evidence type="ECO:0000256" key="2">
    <source>
        <dbReference type="ARBA" id="ARBA00022723"/>
    </source>
</evidence>
<evidence type="ECO:0000256" key="3">
    <source>
        <dbReference type="ARBA" id="ARBA00023004"/>
    </source>
</evidence>
<dbReference type="InterPro" id="IPR009056">
    <property type="entry name" value="Cyt_c-like_dom"/>
</dbReference>
<evidence type="ECO:0000256" key="5">
    <source>
        <dbReference type="SAM" id="SignalP"/>
    </source>
</evidence>
<gene>
    <name evidence="7" type="ORF">D3878_05190</name>
</gene>
<dbReference type="PROSITE" id="PS51007">
    <property type="entry name" value="CYTC"/>
    <property type="match status" value="2"/>
</dbReference>
<protein>
    <submittedName>
        <fullName evidence="7">Cytochrome c4</fullName>
    </submittedName>
</protein>
<dbReference type="PROSITE" id="PS51257">
    <property type="entry name" value="PROKAR_LIPOPROTEIN"/>
    <property type="match status" value="1"/>
</dbReference>
<dbReference type="OrthoDB" id="9773456at2"/>
<keyword evidence="3 4" id="KW-0408">Iron</keyword>
<dbReference type="InterPro" id="IPR050597">
    <property type="entry name" value="Cytochrome_c_Oxidase_Subunit"/>
</dbReference>
<feature type="signal peptide" evidence="5">
    <location>
        <begin position="1"/>
        <end position="18"/>
    </location>
</feature>
<feature type="domain" description="Cytochrome c" evidence="6">
    <location>
        <begin position="17"/>
        <end position="108"/>
    </location>
</feature>
<keyword evidence="2 4" id="KW-0479">Metal-binding</keyword>